<dbReference type="AlphaFoldDB" id="A0A838Y0N9"/>
<dbReference type="InterPro" id="IPR000485">
    <property type="entry name" value="AsnC-type_HTH_dom"/>
</dbReference>
<evidence type="ECO:0000259" key="5">
    <source>
        <dbReference type="PROSITE" id="PS50956"/>
    </source>
</evidence>
<gene>
    <name evidence="6" type="ORF">H1W37_14150</name>
</gene>
<evidence type="ECO:0000256" key="1">
    <source>
        <dbReference type="ARBA" id="ARBA00023015"/>
    </source>
</evidence>
<dbReference type="CDD" id="cd00090">
    <property type="entry name" value="HTH_ARSR"/>
    <property type="match status" value="1"/>
</dbReference>
<dbReference type="GO" id="GO:0006355">
    <property type="term" value="P:regulation of DNA-templated transcription"/>
    <property type="evidence" value="ECO:0007669"/>
    <property type="project" value="UniProtKB-ARBA"/>
</dbReference>
<dbReference type="Pfam" id="PF01037">
    <property type="entry name" value="AsnC_trans_reg"/>
    <property type="match status" value="1"/>
</dbReference>
<evidence type="ECO:0000313" key="6">
    <source>
        <dbReference type="EMBL" id="MBA4612804.1"/>
    </source>
</evidence>
<dbReference type="RefSeq" id="WP_181760992.1">
    <property type="nucleotide sequence ID" value="NZ_BMCR01000003.1"/>
</dbReference>
<dbReference type="GO" id="GO:0005829">
    <property type="term" value="C:cytosol"/>
    <property type="evidence" value="ECO:0007669"/>
    <property type="project" value="TreeGrafter"/>
</dbReference>
<dbReference type="InterPro" id="IPR019888">
    <property type="entry name" value="Tscrpt_reg_AsnC-like"/>
</dbReference>
<proteinExistence type="predicted"/>
<dbReference type="InterPro" id="IPR019887">
    <property type="entry name" value="Tscrpt_reg_AsnC/Lrp_C"/>
</dbReference>
<dbReference type="InterPro" id="IPR011991">
    <property type="entry name" value="ArsR-like_HTH"/>
</dbReference>
<dbReference type="EMBL" id="JACEON010000013">
    <property type="protein sequence ID" value="MBA4612804.1"/>
    <property type="molecule type" value="Genomic_DNA"/>
</dbReference>
<dbReference type="SUPFAM" id="SSF46785">
    <property type="entry name" value="Winged helix' DNA-binding domain"/>
    <property type="match status" value="1"/>
</dbReference>
<keyword evidence="4" id="KW-0804">Transcription</keyword>
<keyword evidence="2" id="KW-0238">DNA-binding</keyword>
<dbReference type="PROSITE" id="PS50956">
    <property type="entry name" value="HTH_ASNC_2"/>
    <property type="match status" value="1"/>
</dbReference>
<dbReference type="PRINTS" id="PR00033">
    <property type="entry name" value="HTHASNC"/>
</dbReference>
<dbReference type="PANTHER" id="PTHR30154:SF0">
    <property type="entry name" value="LEUCINE-RESPONSIVE REGULATORY PROTEIN"/>
    <property type="match status" value="1"/>
</dbReference>
<keyword evidence="3" id="KW-0010">Activator</keyword>
<dbReference type="InterPro" id="IPR011008">
    <property type="entry name" value="Dimeric_a/b-barrel"/>
</dbReference>
<reference evidence="6 7" key="2">
    <citation type="submission" date="2020-08" db="EMBL/GenBank/DDBJ databases">
        <title>Stappia taiwanensis sp. nov., isolated from a coastal thermal spring.</title>
        <authorList>
            <person name="Kampfer P."/>
        </authorList>
    </citation>
    <scope>NUCLEOTIDE SEQUENCE [LARGE SCALE GENOMIC DNA]</scope>
    <source>
        <strain evidence="6 7">DSM 23284</strain>
    </source>
</reference>
<sequence>MEGENFANSPSLDRTDRRILAVLQSEGRITNTDLAARVNLSPTATAERMKRLGRDGYILRFSAELDPERLGLGLLVFVQIKLDRTTPDVFDAFARAVKRVPQVLECHMVAGGFDYLVKARVADMTAYRRLLADVVLDLPGVRETHTYAVMEEVKDTHVLPL</sequence>
<name>A0A838Y0N9_9HYPH</name>
<evidence type="ECO:0000256" key="2">
    <source>
        <dbReference type="ARBA" id="ARBA00023125"/>
    </source>
</evidence>
<evidence type="ECO:0000313" key="7">
    <source>
        <dbReference type="Proteomes" id="UP000559404"/>
    </source>
</evidence>
<keyword evidence="7" id="KW-1185">Reference proteome</keyword>
<dbReference type="PANTHER" id="PTHR30154">
    <property type="entry name" value="LEUCINE-RESPONSIVE REGULATORY PROTEIN"/>
    <property type="match status" value="1"/>
</dbReference>
<comment type="caution">
    <text evidence="6">The sequence shown here is derived from an EMBL/GenBank/DDBJ whole genome shotgun (WGS) entry which is preliminary data.</text>
</comment>
<evidence type="ECO:0000256" key="3">
    <source>
        <dbReference type="ARBA" id="ARBA00023159"/>
    </source>
</evidence>
<dbReference type="GO" id="GO:0043200">
    <property type="term" value="P:response to amino acid"/>
    <property type="evidence" value="ECO:0007669"/>
    <property type="project" value="TreeGrafter"/>
</dbReference>
<dbReference type="SMART" id="SM00344">
    <property type="entry name" value="HTH_ASNC"/>
    <property type="match status" value="1"/>
</dbReference>
<keyword evidence="1" id="KW-0805">Transcription regulation</keyword>
<dbReference type="InterPro" id="IPR036388">
    <property type="entry name" value="WH-like_DNA-bd_sf"/>
</dbReference>
<dbReference type="Pfam" id="PF13412">
    <property type="entry name" value="HTH_24"/>
    <property type="match status" value="1"/>
</dbReference>
<dbReference type="Proteomes" id="UP000559404">
    <property type="component" value="Unassembled WGS sequence"/>
</dbReference>
<reference evidence="6 7" key="1">
    <citation type="submission" date="2020-07" db="EMBL/GenBank/DDBJ databases">
        <authorList>
            <person name="Li M."/>
        </authorList>
    </citation>
    <scope>NUCLEOTIDE SEQUENCE [LARGE SCALE GENOMIC DNA]</scope>
    <source>
        <strain evidence="6 7">DSM 23284</strain>
    </source>
</reference>
<feature type="domain" description="HTH asnC-type" evidence="5">
    <location>
        <begin position="12"/>
        <end position="73"/>
    </location>
</feature>
<dbReference type="InterPro" id="IPR036390">
    <property type="entry name" value="WH_DNA-bd_sf"/>
</dbReference>
<protein>
    <submittedName>
        <fullName evidence="6">Lrp/AsnC ligand binding domain-containing protein</fullName>
    </submittedName>
</protein>
<evidence type="ECO:0000256" key="4">
    <source>
        <dbReference type="ARBA" id="ARBA00023163"/>
    </source>
</evidence>
<dbReference type="Gene3D" id="1.10.10.10">
    <property type="entry name" value="Winged helix-like DNA-binding domain superfamily/Winged helix DNA-binding domain"/>
    <property type="match status" value="1"/>
</dbReference>
<dbReference type="Gene3D" id="3.30.70.920">
    <property type="match status" value="1"/>
</dbReference>
<organism evidence="6 7">
    <name type="scientific">Stappia taiwanensis</name>
    <dbReference type="NCBI Taxonomy" id="992267"/>
    <lineage>
        <taxon>Bacteria</taxon>
        <taxon>Pseudomonadati</taxon>
        <taxon>Pseudomonadota</taxon>
        <taxon>Alphaproteobacteria</taxon>
        <taxon>Hyphomicrobiales</taxon>
        <taxon>Stappiaceae</taxon>
        <taxon>Stappia</taxon>
    </lineage>
</organism>
<dbReference type="SUPFAM" id="SSF54909">
    <property type="entry name" value="Dimeric alpha+beta barrel"/>
    <property type="match status" value="1"/>
</dbReference>
<dbReference type="GO" id="GO:0043565">
    <property type="term" value="F:sequence-specific DNA binding"/>
    <property type="evidence" value="ECO:0007669"/>
    <property type="project" value="InterPro"/>
</dbReference>
<accession>A0A838Y0N9</accession>